<dbReference type="VEuPathDB" id="VectorBase:GPAI012261"/>
<evidence type="ECO:0000313" key="3">
    <source>
        <dbReference type="Proteomes" id="UP000092445"/>
    </source>
</evidence>
<keyword evidence="1" id="KW-0812">Transmembrane</keyword>
<reference evidence="3" key="1">
    <citation type="submission" date="2014-03" db="EMBL/GenBank/DDBJ databases">
        <authorList>
            <person name="Aksoy S."/>
            <person name="Warren W."/>
            <person name="Wilson R.K."/>
        </authorList>
    </citation>
    <scope>NUCLEOTIDE SEQUENCE [LARGE SCALE GENOMIC DNA]</scope>
    <source>
        <strain evidence="3">IAEA</strain>
    </source>
</reference>
<name>A0A1A9ZEJ8_GLOPL</name>
<protein>
    <submittedName>
        <fullName evidence="2">Uncharacterized protein</fullName>
    </submittedName>
</protein>
<evidence type="ECO:0000256" key="1">
    <source>
        <dbReference type="SAM" id="Phobius"/>
    </source>
</evidence>
<proteinExistence type="predicted"/>
<sequence length="109" mass="12455">MLGKISIIHFHVSFSEYCIRIIREIVFKVHLRRYSGAYDNVHLDEMMDHVISFVLREIVSRPNAVNYGFIPIVTLYSYVVSLSEALVLFFIQAYIAVTDQVDSNSAPAA</sequence>
<dbReference type="Proteomes" id="UP000092445">
    <property type="component" value="Unassembled WGS sequence"/>
</dbReference>
<accession>A0A1A9ZEJ8</accession>
<keyword evidence="1" id="KW-1133">Transmembrane helix</keyword>
<reference evidence="2" key="2">
    <citation type="submission" date="2020-05" db="UniProtKB">
        <authorList>
            <consortium name="EnsemblMetazoa"/>
        </authorList>
    </citation>
    <scope>IDENTIFICATION</scope>
    <source>
        <strain evidence="2">IAEA</strain>
    </source>
</reference>
<dbReference type="EnsemblMetazoa" id="GPAI012261-RA">
    <property type="protein sequence ID" value="GPAI012261-PA"/>
    <property type="gene ID" value="GPAI012261"/>
</dbReference>
<keyword evidence="1" id="KW-0472">Membrane</keyword>
<organism evidence="2 3">
    <name type="scientific">Glossina pallidipes</name>
    <name type="common">Tsetse fly</name>
    <dbReference type="NCBI Taxonomy" id="7398"/>
    <lineage>
        <taxon>Eukaryota</taxon>
        <taxon>Metazoa</taxon>
        <taxon>Ecdysozoa</taxon>
        <taxon>Arthropoda</taxon>
        <taxon>Hexapoda</taxon>
        <taxon>Insecta</taxon>
        <taxon>Pterygota</taxon>
        <taxon>Neoptera</taxon>
        <taxon>Endopterygota</taxon>
        <taxon>Diptera</taxon>
        <taxon>Brachycera</taxon>
        <taxon>Muscomorpha</taxon>
        <taxon>Hippoboscoidea</taxon>
        <taxon>Glossinidae</taxon>
        <taxon>Glossina</taxon>
    </lineage>
</organism>
<keyword evidence="3" id="KW-1185">Reference proteome</keyword>
<dbReference type="AlphaFoldDB" id="A0A1A9ZEJ8"/>
<feature type="transmembrane region" description="Helical" evidence="1">
    <location>
        <begin position="75"/>
        <end position="97"/>
    </location>
</feature>
<evidence type="ECO:0000313" key="2">
    <source>
        <dbReference type="EnsemblMetazoa" id="GPAI012261-PA"/>
    </source>
</evidence>